<evidence type="ECO:0000256" key="5">
    <source>
        <dbReference type="SAM" id="Phobius"/>
    </source>
</evidence>
<evidence type="ECO:0000256" key="3">
    <source>
        <dbReference type="ARBA" id="ARBA00022989"/>
    </source>
</evidence>
<dbReference type="InterPro" id="IPR035952">
    <property type="entry name" value="Rhomboid-like_sf"/>
</dbReference>
<dbReference type="GO" id="GO:0004252">
    <property type="term" value="F:serine-type endopeptidase activity"/>
    <property type="evidence" value="ECO:0007669"/>
    <property type="project" value="InterPro"/>
</dbReference>
<feature type="transmembrane region" description="Helical" evidence="5">
    <location>
        <begin position="194"/>
        <end position="213"/>
    </location>
</feature>
<protein>
    <submittedName>
        <fullName evidence="7">Rhomboid family intramembrane serine protease</fullName>
    </submittedName>
</protein>
<evidence type="ECO:0000313" key="7">
    <source>
        <dbReference type="EMBL" id="HIW00555.1"/>
    </source>
</evidence>
<dbReference type="Proteomes" id="UP000886752">
    <property type="component" value="Unassembled WGS sequence"/>
</dbReference>
<dbReference type="PANTHER" id="PTHR43066">
    <property type="entry name" value="RHOMBOID-RELATED PROTEIN"/>
    <property type="match status" value="1"/>
</dbReference>
<evidence type="ECO:0000313" key="8">
    <source>
        <dbReference type="Proteomes" id="UP000886752"/>
    </source>
</evidence>
<comment type="caution">
    <text evidence="7">The sequence shown here is derived from an EMBL/GenBank/DDBJ whole genome shotgun (WGS) entry which is preliminary data.</text>
</comment>
<feature type="transmembrane region" description="Helical" evidence="5">
    <location>
        <begin position="100"/>
        <end position="123"/>
    </location>
</feature>
<keyword evidence="3 5" id="KW-1133">Transmembrane helix</keyword>
<sequence length="324" mass="35285">MVSFSITINGRPWRARLVRSLPRYWVPLHPPGRVLAGRRLFTWPYVLQALRLPYRLCRFPEPVLVVPALVARLAATNLAEFDEEEAHPPVPVRHPEQPHAWLTCLVILPLVLVHALTGMAASLPGLLPDLPLPATRQAWLDLYSLDCVRVLLFGEWSRCITALFLHQDAGHLAANAAFSLLFCRLLGNRTGFGLALVLTIWTGALANAVTIPLREGPVTSLGFSTALFAAIGSLSGFASHFSRPQAFLPLACGAGLLALLGSSGENTDYMAHVAGLLYGMLTGWAAALLTARHPQLFRPFWQTCFLAAAFLLPPAGFVLRLLAP</sequence>
<dbReference type="GO" id="GO:0006508">
    <property type="term" value="P:proteolysis"/>
    <property type="evidence" value="ECO:0007669"/>
    <property type="project" value="UniProtKB-KW"/>
</dbReference>
<dbReference type="GO" id="GO:0016020">
    <property type="term" value="C:membrane"/>
    <property type="evidence" value="ECO:0007669"/>
    <property type="project" value="UniProtKB-SubCell"/>
</dbReference>
<dbReference type="PANTHER" id="PTHR43066:SF5">
    <property type="entry name" value="RHOMBOID-LIKE PROTEIN 11, CHLOROPLASTIC-RELATED"/>
    <property type="match status" value="1"/>
</dbReference>
<organism evidence="7 8">
    <name type="scientific">Candidatus Desulfovibrio intestinipullorum</name>
    <dbReference type="NCBI Taxonomy" id="2838536"/>
    <lineage>
        <taxon>Bacteria</taxon>
        <taxon>Pseudomonadati</taxon>
        <taxon>Thermodesulfobacteriota</taxon>
        <taxon>Desulfovibrionia</taxon>
        <taxon>Desulfovibrionales</taxon>
        <taxon>Desulfovibrionaceae</taxon>
        <taxon>Desulfovibrio</taxon>
    </lineage>
</organism>
<name>A0A9D1PX78_9BACT</name>
<accession>A0A9D1PX78</accession>
<evidence type="ECO:0000256" key="1">
    <source>
        <dbReference type="ARBA" id="ARBA00004141"/>
    </source>
</evidence>
<feature type="transmembrane region" description="Helical" evidence="5">
    <location>
        <begin position="219"/>
        <end position="239"/>
    </location>
</feature>
<feature type="transmembrane region" description="Helical" evidence="5">
    <location>
        <begin position="269"/>
        <end position="291"/>
    </location>
</feature>
<dbReference type="Gene3D" id="1.20.1540.10">
    <property type="entry name" value="Rhomboid-like"/>
    <property type="match status" value="1"/>
</dbReference>
<comment type="subcellular location">
    <subcellularLocation>
        <location evidence="1">Membrane</location>
        <topology evidence="1">Multi-pass membrane protein</topology>
    </subcellularLocation>
</comment>
<dbReference type="EMBL" id="DXHV01000054">
    <property type="protein sequence ID" value="HIW00555.1"/>
    <property type="molecule type" value="Genomic_DNA"/>
</dbReference>
<feature type="domain" description="Peptidase S54 rhomboid" evidence="6">
    <location>
        <begin position="154"/>
        <end position="285"/>
    </location>
</feature>
<evidence type="ECO:0000259" key="6">
    <source>
        <dbReference type="Pfam" id="PF01694"/>
    </source>
</evidence>
<reference evidence="7" key="1">
    <citation type="journal article" date="2021" name="PeerJ">
        <title>Extensive microbial diversity within the chicken gut microbiome revealed by metagenomics and culture.</title>
        <authorList>
            <person name="Gilroy R."/>
            <person name="Ravi A."/>
            <person name="Getino M."/>
            <person name="Pursley I."/>
            <person name="Horton D.L."/>
            <person name="Alikhan N.F."/>
            <person name="Baker D."/>
            <person name="Gharbi K."/>
            <person name="Hall N."/>
            <person name="Watson M."/>
            <person name="Adriaenssens E.M."/>
            <person name="Foster-Nyarko E."/>
            <person name="Jarju S."/>
            <person name="Secka A."/>
            <person name="Antonio M."/>
            <person name="Oren A."/>
            <person name="Chaudhuri R.R."/>
            <person name="La Ragione R."/>
            <person name="Hildebrand F."/>
            <person name="Pallen M.J."/>
        </authorList>
    </citation>
    <scope>NUCLEOTIDE SEQUENCE</scope>
    <source>
        <strain evidence="7">ChiHecec2B26-446</strain>
    </source>
</reference>
<keyword evidence="4 5" id="KW-0472">Membrane</keyword>
<proteinExistence type="predicted"/>
<keyword evidence="7" id="KW-0645">Protease</keyword>
<dbReference type="AlphaFoldDB" id="A0A9D1PX78"/>
<dbReference type="Pfam" id="PF01694">
    <property type="entry name" value="Rhomboid"/>
    <property type="match status" value="1"/>
</dbReference>
<reference evidence="7" key="2">
    <citation type="submission" date="2021-04" db="EMBL/GenBank/DDBJ databases">
        <authorList>
            <person name="Gilroy R."/>
        </authorList>
    </citation>
    <scope>NUCLEOTIDE SEQUENCE</scope>
    <source>
        <strain evidence="7">ChiHecec2B26-446</strain>
    </source>
</reference>
<feature type="transmembrane region" description="Helical" evidence="5">
    <location>
        <begin position="303"/>
        <end position="323"/>
    </location>
</feature>
<dbReference type="SUPFAM" id="SSF144091">
    <property type="entry name" value="Rhomboid-like"/>
    <property type="match status" value="1"/>
</dbReference>
<keyword evidence="2 5" id="KW-0812">Transmembrane</keyword>
<keyword evidence="7" id="KW-0378">Hydrolase</keyword>
<gene>
    <name evidence="7" type="ORF">H9894_05125</name>
</gene>
<evidence type="ECO:0000256" key="4">
    <source>
        <dbReference type="ARBA" id="ARBA00023136"/>
    </source>
</evidence>
<dbReference type="InterPro" id="IPR022764">
    <property type="entry name" value="Peptidase_S54_rhomboid_dom"/>
</dbReference>
<evidence type="ECO:0000256" key="2">
    <source>
        <dbReference type="ARBA" id="ARBA00022692"/>
    </source>
</evidence>
<feature type="transmembrane region" description="Helical" evidence="5">
    <location>
        <begin position="246"/>
        <end position="263"/>
    </location>
</feature>